<dbReference type="EMBL" id="JAXCGZ010006946">
    <property type="protein sequence ID" value="KAK7079461.1"/>
    <property type="molecule type" value="Genomic_DNA"/>
</dbReference>
<keyword evidence="3" id="KW-1185">Reference proteome</keyword>
<feature type="compositionally biased region" description="Basic and acidic residues" evidence="1">
    <location>
        <begin position="40"/>
        <end position="50"/>
    </location>
</feature>
<proteinExistence type="predicted"/>
<feature type="region of interest" description="Disordered" evidence="1">
    <location>
        <begin position="23"/>
        <end position="63"/>
    </location>
</feature>
<evidence type="ECO:0000313" key="3">
    <source>
        <dbReference type="Proteomes" id="UP001381693"/>
    </source>
</evidence>
<organism evidence="2 3">
    <name type="scientific">Halocaridina rubra</name>
    <name type="common">Hawaiian red shrimp</name>
    <dbReference type="NCBI Taxonomy" id="373956"/>
    <lineage>
        <taxon>Eukaryota</taxon>
        <taxon>Metazoa</taxon>
        <taxon>Ecdysozoa</taxon>
        <taxon>Arthropoda</taxon>
        <taxon>Crustacea</taxon>
        <taxon>Multicrustacea</taxon>
        <taxon>Malacostraca</taxon>
        <taxon>Eumalacostraca</taxon>
        <taxon>Eucarida</taxon>
        <taxon>Decapoda</taxon>
        <taxon>Pleocyemata</taxon>
        <taxon>Caridea</taxon>
        <taxon>Atyoidea</taxon>
        <taxon>Atyidae</taxon>
        <taxon>Halocaridina</taxon>
    </lineage>
</organism>
<feature type="compositionally biased region" description="Basic and acidic residues" evidence="1">
    <location>
        <begin position="248"/>
        <end position="264"/>
    </location>
</feature>
<gene>
    <name evidence="2" type="ORF">SK128_007358</name>
</gene>
<evidence type="ECO:0000313" key="2">
    <source>
        <dbReference type="EMBL" id="KAK7079461.1"/>
    </source>
</evidence>
<evidence type="ECO:0000256" key="1">
    <source>
        <dbReference type="SAM" id="MobiDB-lite"/>
    </source>
</evidence>
<accession>A0AAN9A3P8</accession>
<feature type="compositionally biased region" description="Basic residues" evidence="1">
    <location>
        <begin position="25"/>
        <end position="35"/>
    </location>
</feature>
<feature type="compositionally biased region" description="Basic and acidic residues" evidence="1">
    <location>
        <begin position="127"/>
        <end position="138"/>
    </location>
</feature>
<dbReference type="Proteomes" id="UP001381693">
    <property type="component" value="Unassembled WGS sequence"/>
</dbReference>
<sequence length="391" mass="44183">MNLGSPEKTTGIQISRSLDFQKIRNSFRRKPKTKTFSRGNTHELSGDLHSRSGNNSPLPEADINVKSSSLSDFDDVEKNTYFPSLVGASDSKESLKDRLFGKLKWSQSSNNKYDISNKGSRVSQARAAEKSSDEETSKKGNLMSRVKNLYGSRTIPEKNSVESLEDSSAAWKGVRLLHKFYGKEETLDHLDDTTNARDPLFKTKPEESYWKGVRFLDKAQTLYMNQNFDEEMTEKERGMETEHDDEVDGGKKENNDKEEIKEEDISGDDNLLETVTSEADDPTNWLRHVKTPSAVKSAPEKKRQIGGTPGAPQGRRDSWRVRTSVVSLNGSLHSLSSIPTSPPPGTAHVVRNSRYAKQKRGKVARQALQVYPKSFYQMKDKLRQTFVRKDK</sequence>
<feature type="region of interest" description="Disordered" evidence="1">
    <location>
        <begin position="232"/>
        <end position="318"/>
    </location>
</feature>
<comment type="caution">
    <text evidence="2">The sequence shown here is derived from an EMBL/GenBank/DDBJ whole genome shotgun (WGS) entry which is preliminary data.</text>
</comment>
<protein>
    <submittedName>
        <fullName evidence="2">Uncharacterized protein</fullName>
    </submittedName>
</protein>
<dbReference type="AlphaFoldDB" id="A0AAN9A3P8"/>
<feature type="non-terminal residue" evidence="2">
    <location>
        <position position="391"/>
    </location>
</feature>
<feature type="compositionally biased region" description="Polar residues" evidence="1">
    <location>
        <begin position="109"/>
        <end position="123"/>
    </location>
</feature>
<reference evidence="2 3" key="1">
    <citation type="submission" date="2023-11" db="EMBL/GenBank/DDBJ databases">
        <title>Halocaridina rubra genome assembly.</title>
        <authorList>
            <person name="Smith C."/>
        </authorList>
    </citation>
    <scope>NUCLEOTIDE SEQUENCE [LARGE SCALE GENOMIC DNA]</scope>
    <source>
        <strain evidence="2">EP-1</strain>
        <tissue evidence="2">Whole</tissue>
    </source>
</reference>
<feature type="region of interest" description="Disordered" evidence="1">
    <location>
        <begin position="109"/>
        <end position="145"/>
    </location>
</feature>
<name>A0AAN9A3P8_HALRR</name>